<proteinExistence type="predicted"/>
<protein>
    <recommendedName>
        <fullName evidence="1">DUF4435 domain-containing protein</fullName>
    </recommendedName>
</protein>
<evidence type="ECO:0000313" key="2">
    <source>
        <dbReference type="EMBL" id="TMP30633.1"/>
    </source>
</evidence>
<reference evidence="2 3" key="1">
    <citation type="submission" date="2018-01" db="EMBL/GenBank/DDBJ databases">
        <authorList>
            <person name="Paulsen S."/>
            <person name="Gram L.K."/>
        </authorList>
    </citation>
    <scope>NUCLEOTIDE SEQUENCE [LARGE SCALE GENOMIC DNA]</scope>
    <source>
        <strain evidence="2 3">S2599</strain>
    </source>
</reference>
<dbReference type="AlphaFoldDB" id="A0A5S3WRC7"/>
<evidence type="ECO:0000259" key="1">
    <source>
        <dbReference type="Pfam" id="PF14491"/>
    </source>
</evidence>
<dbReference type="Pfam" id="PF14491">
    <property type="entry name" value="DUF4435"/>
    <property type="match status" value="1"/>
</dbReference>
<sequence>MLRNYKLSRLDTLREARSSISVQFMDFIKAVSRHRDILVCFFEGDDEKYFSIRINSILPEIKWTGINCKGKKNVTSLRDKISSHSQYKSSLVAFFIDNDFGDDVIDNEEDFYITPTYAVENFYSNVEAFKNIITAEFGMSEFCSETNDFETAVSIFKDRLNEYCNIMLAFNIWIKSHRIIEKSTDDKSKQLNLNNLKIEDLVSISLTEVTAVYDCGNVSSLFPNSFSVTPEQYADSELYFSQSEKSLEELLRGKQQLEFLRVFLVQLREERSKKVSTVFTRKTLVKLQLSKANVHSELSQYAITPSCLIEYLSKFKCAA</sequence>
<evidence type="ECO:0000313" key="3">
    <source>
        <dbReference type="Proteomes" id="UP000306719"/>
    </source>
</evidence>
<organism evidence="2 3">
    <name type="scientific">Pseudoalteromonas rubra</name>
    <dbReference type="NCBI Taxonomy" id="43658"/>
    <lineage>
        <taxon>Bacteria</taxon>
        <taxon>Pseudomonadati</taxon>
        <taxon>Pseudomonadota</taxon>
        <taxon>Gammaproteobacteria</taxon>
        <taxon>Alteromonadales</taxon>
        <taxon>Pseudoalteromonadaceae</taxon>
        <taxon>Pseudoalteromonas</taxon>
    </lineage>
</organism>
<feature type="domain" description="DUF4435" evidence="1">
    <location>
        <begin position="38"/>
        <end position="274"/>
    </location>
</feature>
<gene>
    <name evidence="2" type="ORF">CWB98_23215</name>
</gene>
<dbReference type="EMBL" id="PNCJ01000061">
    <property type="protein sequence ID" value="TMP30633.1"/>
    <property type="molecule type" value="Genomic_DNA"/>
</dbReference>
<comment type="caution">
    <text evidence="2">The sequence shown here is derived from an EMBL/GenBank/DDBJ whole genome shotgun (WGS) entry which is preliminary data.</text>
</comment>
<dbReference type="OrthoDB" id="2083140at2"/>
<reference evidence="3" key="2">
    <citation type="submission" date="2019-06" db="EMBL/GenBank/DDBJ databases">
        <title>Co-occurence of chitin degradation, pigmentation and bioactivity in marine Pseudoalteromonas.</title>
        <authorList>
            <person name="Sonnenschein E.C."/>
            <person name="Bech P.K."/>
        </authorList>
    </citation>
    <scope>NUCLEOTIDE SEQUENCE [LARGE SCALE GENOMIC DNA]</scope>
    <source>
        <strain evidence="3">S2599</strain>
    </source>
</reference>
<dbReference type="InterPro" id="IPR029492">
    <property type="entry name" value="DUF4435"/>
</dbReference>
<name>A0A5S3WRC7_9GAMM</name>
<dbReference type="Proteomes" id="UP000306719">
    <property type="component" value="Unassembled WGS sequence"/>
</dbReference>
<accession>A0A5S3WRC7</accession>